<proteinExistence type="predicted"/>
<reference evidence="1" key="1">
    <citation type="submission" date="2022-02" db="EMBL/GenBank/DDBJ databases">
        <title>Crop Bioprotection Bacillus Genome Sequencing.</title>
        <authorList>
            <person name="Dunlap C."/>
        </authorList>
    </citation>
    <scope>NUCLEOTIDE SEQUENCE</scope>
    <source>
        <strain evidence="1">M18B4</strain>
    </source>
</reference>
<protein>
    <submittedName>
        <fullName evidence="1">DUF2515 domain-containing protein</fullName>
    </submittedName>
</protein>
<accession>A0A9Q4DRN9</accession>
<dbReference type="EMBL" id="JALANJ010000030">
    <property type="protein sequence ID" value="MCY8122351.1"/>
    <property type="molecule type" value="Genomic_DNA"/>
</dbReference>
<dbReference type="AlphaFoldDB" id="A0A9Q4DRN9"/>
<dbReference type="Proteomes" id="UP001070352">
    <property type="component" value="Unassembled WGS sequence"/>
</dbReference>
<evidence type="ECO:0000313" key="2">
    <source>
        <dbReference type="Proteomes" id="UP001070352"/>
    </source>
</evidence>
<sequence>MNVQEQQTIRKLLSRIERQTKSKNADNISRTNAYKAFYDRHPEIKWSLLASFVSRNAGWSMTDLKGSLFQLGLRERQQKWFFLAYERANWLIFSDAYPQLLLYHWSKKIGKPLFHHLHVFGVSHFMTEEWARFWHERNTERLMYALM</sequence>
<organism evidence="1 2">
    <name type="scientific">Bacillus spizizenii</name>
    <name type="common">Bacillus subtilis subsp. spizizenii</name>
    <dbReference type="NCBI Taxonomy" id="96241"/>
    <lineage>
        <taxon>Bacteria</taxon>
        <taxon>Bacillati</taxon>
        <taxon>Bacillota</taxon>
        <taxon>Bacilli</taxon>
        <taxon>Bacillales</taxon>
        <taxon>Bacillaceae</taxon>
        <taxon>Bacillus</taxon>
    </lineage>
</organism>
<comment type="caution">
    <text evidence="1">The sequence shown here is derived from an EMBL/GenBank/DDBJ whole genome shotgun (WGS) entry which is preliminary data.</text>
</comment>
<dbReference type="InterPro" id="IPR019658">
    <property type="entry name" value="DUF2515"/>
</dbReference>
<gene>
    <name evidence="1" type="ORF">MOC45_17410</name>
</gene>
<evidence type="ECO:0000313" key="1">
    <source>
        <dbReference type="EMBL" id="MCY8122351.1"/>
    </source>
</evidence>
<name>A0A9Q4DRN9_BACSC</name>
<dbReference type="Pfam" id="PF10720">
    <property type="entry name" value="DUF2515"/>
    <property type="match status" value="1"/>
</dbReference>
<feature type="non-terminal residue" evidence="1">
    <location>
        <position position="147"/>
    </location>
</feature>